<protein>
    <submittedName>
        <fullName evidence="2">NAD(P)/FAD-dependent oxidoreductase</fullName>
    </submittedName>
</protein>
<dbReference type="KEGG" id="tagg:NF865_04455"/>
<dbReference type="InterPro" id="IPR036188">
    <property type="entry name" value="FAD/NAD-bd_sf"/>
</dbReference>
<dbReference type="SUPFAM" id="SSF51905">
    <property type="entry name" value="FAD/NAD(P)-binding domain"/>
    <property type="match status" value="1"/>
</dbReference>
<accession>A0A9E7SPE1</accession>
<dbReference type="PANTHER" id="PTHR43755">
    <property type="match status" value="1"/>
</dbReference>
<gene>
    <name evidence="2" type="ORF">NF865_04455</name>
</gene>
<evidence type="ECO:0000313" key="3">
    <source>
        <dbReference type="Proteomes" id="UP001055732"/>
    </source>
</evidence>
<dbReference type="Pfam" id="PF07992">
    <property type="entry name" value="Pyr_redox_2"/>
    <property type="match status" value="1"/>
</dbReference>
<evidence type="ECO:0000313" key="2">
    <source>
        <dbReference type="EMBL" id="USS41438.1"/>
    </source>
</evidence>
<sequence>MKYDVVIIGASAGGITTAMAAKKFYPDKSVLVIKREKVGMIPCGIPYIFGTLKSVDDGILPVEKFLEPLGVEILTDEVTEIDPDKKAVKTKSGKKVVWEKLV</sequence>
<dbReference type="AlphaFoldDB" id="A0A9E7SPE1"/>
<evidence type="ECO:0000259" key="1">
    <source>
        <dbReference type="Pfam" id="PF07992"/>
    </source>
</evidence>
<organism evidence="2 3">
    <name type="scientific">Thermococcus aggregans</name>
    <dbReference type="NCBI Taxonomy" id="110163"/>
    <lineage>
        <taxon>Archaea</taxon>
        <taxon>Methanobacteriati</taxon>
        <taxon>Methanobacteriota</taxon>
        <taxon>Thermococci</taxon>
        <taxon>Thermococcales</taxon>
        <taxon>Thermococcaceae</taxon>
        <taxon>Thermococcus</taxon>
    </lineage>
</organism>
<dbReference type="Proteomes" id="UP001055732">
    <property type="component" value="Chromosome"/>
</dbReference>
<keyword evidence="3" id="KW-1185">Reference proteome</keyword>
<dbReference type="Gene3D" id="3.50.50.100">
    <property type="match status" value="1"/>
</dbReference>
<dbReference type="InterPro" id="IPR023753">
    <property type="entry name" value="FAD/NAD-binding_dom"/>
</dbReference>
<name>A0A9E7SPE1_THEAG</name>
<reference evidence="2" key="1">
    <citation type="journal article" date="1998" name="Int. J. Syst. Bacteriol. 48 Pt">
        <title>Thermococcus guaymasensis sp. nov. and Thermococcus aggregans sp. nov., two novel thermophilic archaea isolated from the Guaymas Basin hydrothermal vent site.</title>
        <authorList>
            <person name="Canganella F."/>
            <person name="Jones W.J."/>
            <person name="Gambacorta A."/>
            <person name="Antranikian G."/>
        </authorList>
    </citation>
    <scope>NUCLEOTIDE SEQUENCE</scope>
    <source>
        <strain evidence="2">TY</strain>
    </source>
</reference>
<dbReference type="InterPro" id="IPR052541">
    <property type="entry name" value="SQRD"/>
</dbReference>
<feature type="domain" description="FAD/NAD(P)-binding" evidence="1">
    <location>
        <begin position="3"/>
        <end position="102"/>
    </location>
</feature>
<dbReference type="GO" id="GO:0016491">
    <property type="term" value="F:oxidoreductase activity"/>
    <property type="evidence" value="ECO:0007669"/>
    <property type="project" value="InterPro"/>
</dbReference>
<proteinExistence type="predicted"/>
<dbReference type="EMBL" id="CP099582">
    <property type="protein sequence ID" value="USS41438.1"/>
    <property type="molecule type" value="Genomic_DNA"/>
</dbReference>
<dbReference type="PANTHER" id="PTHR43755:SF1">
    <property type="entry name" value="FAD-DEPENDENT PYRIDINE NUCLEOTIDE-DISULPHIDE OXIDOREDUCTASE"/>
    <property type="match status" value="1"/>
</dbReference>
<reference evidence="2" key="2">
    <citation type="submission" date="2022-06" db="EMBL/GenBank/DDBJ databases">
        <authorList>
            <person name="Park Y.-J."/>
        </authorList>
    </citation>
    <scope>NUCLEOTIDE SEQUENCE</scope>
    <source>
        <strain evidence="2">TY</strain>
    </source>
</reference>